<evidence type="ECO:0000256" key="1">
    <source>
        <dbReference type="SAM" id="Phobius"/>
    </source>
</evidence>
<dbReference type="EMBL" id="JAEEGB010000045">
    <property type="protein sequence ID" value="MBI6875486.1"/>
    <property type="molecule type" value="Genomic_DNA"/>
</dbReference>
<dbReference type="RefSeq" id="WP_211144829.1">
    <property type="nucleotide sequence ID" value="NZ_JAEEGB010000045.1"/>
</dbReference>
<feature type="transmembrane region" description="Helical" evidence="1">
    <location>
        <begin position="76"/>
        <end position="100"/>
    </location>
</feature>
<dbReference type="Pfam" id="PF06177">
    <property type="entry name" value="QueT"/>
    <property type="match status" value="1"/>
</dbReference>
<dbReference type="PANTHER" id="PTHR40044">
    <property type="entry name" value="INTEGRAL MEMBRANE PROTEIN-RELATED"/>
    <property type="match status" value="1"/>
</dbReference>
<keyword evidence="1" id="KW-0812">Transmembrane</keyword>
<evidence type="ECO:0000313" key="2">
    <source>
        <dbReference type="EMBL" id="MBI6875486.1"/>
    </source>
</evidence>
<accession>A0A934I5T1</accession>
<keyword evidence="3" id="KW-1185">Reference proteome</keyword>
<organism evidence="2 3">
    <name type="scientific">Clostridium aciditolerans</name>
    <dbReference type="NCBI Taxonomy" id="339861"/>
    <lineage>
        <taxon>Bacteria</taxon>
        <taxon>Bacillati</taxon>
        <taxon>Bacillota</taxon>
        <taxon>Clostridia</taxon>
        <taxon>Eubacteriales</taxon>
        <taxon>Clostridiaceae</taxon>
        <taxon>Clostridium</taxon>
    </lineage>
</organism>
<keyword evidence="1" id="KW-0472">Membrane</keyword>
<evidence type="ECO:0000313" key="3">
    <source>
        <dbReference type="Proteomes" id="UP000622687"/>
    </source>
</evidence>
<feature type="transmembrane region" description="Helical" evidence="1">
    <location>
        <begin position="136"/>
        <end position="156"/>
    </location>
</feature>
<name>A0A934I5T1_9CLOT</name>
<dbReference type="AlphaFoldDB" id="A0A934I5T1"/>
<dbReference type="Proteomes" id="UP000622687">
    <property type="component" value="Unassembled WGS sequence"/>
</dbReference>
<sequence length="169" mass="18368">MQINVVKDKNISSIKKLVISGLVIGMYVIVMYFTQSFAFGQYQIRIATSLYALGGIFPFLIVPMGIANLISNTLMGGLGIFDMVGGAAVGILASGLAYLIKKLNLNDWFVTLPIVFIPGLVVPIWLSLLIHVPYKVLAISICIGQIIPAIVGVLLLKQLRKVLSDCYHC</sequence>
<feature type="transmembrane region" description="Helical" evidence="1">
    <location>
        <begin position="50"/>
        <end position="70"/>
    </location>
</feature>
<keyword evidence="1" id="KW-1133">Transmembrane helix</keyword>
<dbReference type="InterPro" id="IPR010387">
    <property type="entry name" value="QueT"/>
</dbReference>
<feature type="transmembrane region" description="Helical" evidence="1">
    <location>
        <begin position="17"/>
        <end position="38"/>
    </location>
</feature>
<feature type="transmembrane region" description="Helical" evidence="1">
    <location>
        <begin position="107"/>
        <end position="130"/>
    </location>
</feature>
<proteinExistence type="predicted"/>
<protein>
    <submittedName>
        <fullName evidence="2">QueT transporter family protein</fullName>
    </submittedName>
</protein>
<reference evidence="2" key="1">
    <citation type="submission" date="2020-12" db="EMBL/GenBank/DDBJ databases">
        <title>Clostridium thailandense sp. nov., a novel acetogenic bacterium isolated from peat land soil in Thailand.</title>
        <authorList>
            <person name="Chaikitkaew S."/>
            <person name="Birkeland N.K."/>
        </authorList>
    </citation>
    <scope>NUCLEOTIDE SEQUENCE</scope>
    <source>
        <strain evidence="2">DSM 17425</strain>
    </source>
</reference>
<comment type="caution">
    <text evidence="2">The sequence shown here is derived from an EMBL/GenBank/DDBJ whole genome shotgun (WGS) entry which is preliminary data.</text>
</comment>
<gene>
    <name evidence="2" type="ORF">I6U51_22695</name>
</gene>
<dbReference type="PANTHER" id="PTHR40044:SF1">
    <property type="entry name" value="INTEGRAL MEMBRANE PROTEIN"/>
    <property type="match status" value="1"/>
</dbReference>